<dbReference type="GO" id="GO:0022857">
    <property type="term" value="F:transmembrane transporter activity"/>
    <property type="evidence" value="ECO:0007669"/>
    <property type="project" value="InterPro"/>
</dbReference>
<feature type="transmembrane region" description="Helical" evidence="5">
    <location>
        <begin position="86"/>
        <end position="105"/>
    </location>
</feature>
<comment type="caution">
    <text evidence="7">The sequence shown here is derived from an EMBL/GenBank/DDBJ whole genome shotgun (WGS) entry which is preliminary data.</text>
</comment>
<dbReference type="OrthoDB" id="9810941at2"/>
<feature type="transmembrane region" description="Helical" evidence="5">
    <location>
        <begin position="26"/>
        <end position="48"/>
    </location>
</feature>
<evidence type="ECO:0000256" key="5">
    <source>
        <dbReference type="SAM" id="Phobius"/>
    </source>
</evidence>
<feature type="transmembrane region" description="Helical" evidence="5">
    <location>
        <begin position="341"/>
        <end position="363"/>
    </location>
</feature>
<evidence type="ECO:0000256" key="2">
    <source>
        <dbReference type="ARBA" id="ARBA00022692"/>
    </source>
</evidence>
<dbReference type="Gene3D" id="1.20.1250.20">
    <property type="entry name" value="MFS general substrate transporter like domains"/>
    <property type="match status" value="2"/>
</dbReference>
<feature type="transmembrane region" description="Helical" evidence="5">
    <location>
        <begin position="283"/>
        <end position="301"/>
    </location>
</feature>
<reference evidence="7 8" key="1">
    <citation type="submission" date="2018-04" db="EMBL/GenBank/DDBJ databases">
        <title>Novel Campyloabacter and Helicobacter Species and Strains.</title>
        <authorList>
            <person name="Mannion A.J."/>
            <person name="Shen Z."/>
            <person name="Fox J.G."/>
        </authorList>
    </citation>
    <scope>NUCLEOTIDE SEQUENCE [LARGE SCALE GENOMIC DNA]</scope>
    <source>
        <strain evidence="7 8">MIT 17-337</strain>
    </source>
</reference>
<keyword evidence="3 5" id="KW-1133">Transmembrane helix</keyword>
<evidence type="ECO:0000256" key="1">
    <source>
        <dbReference type="ARBA" id="ARBA00004141"/>
    </source>
</evidence>
<keyword evidence="4 5" id="KW-0472">Membrane</keyword>
<evidence type="ECO:0000313" key="7">
    <source>
        <dbReference type="EMBL" id="RDU67128.1"/>
    </source>
</evidence>
<dbReference type="AlphaFoldDB" id="A0A3D8IPD7"/>
<keyword evidence="2 5" id="KW-0812">Transmembrane</keyword>
<evidence type="ECO:0000256" key="3">
    <source>
        <dbReference type="ARBA" id="ARBA00022989"/>
    </source>
</evidence>
<evidence type="ECO:0000256" key="4">
    <source>
        <dbReference type="ARBA" id="ARBA00023136"/>
    </source>
</evidence>
<dbReference type="CDD" id="cd17393">
    <property type="entry name" value="MFS_MosC_like"/>
    <property type="match status" value="1"/>
</dbReference>
<keyword evidence="8" id="KW-1185">Reference proteome</keyword>
<feature type="transmembrane region" description="Helical" evidence="5">
    <location>
        <begin position="369"/>
        <end position="387"/>
    </location>
</feature>
<protein>
    <submittedName>
        <fullName evidence="7">MFS transporter</fullName>
    </submittedName>
</protein>
<dbReference type="PANTHER" id="PTHR23514:SF13">
    <property type="entry name" value="INNER MEMBRANE PROTEIN YBJJ"/>
    <property type="match status" value="1"/>
</dbReference>
<dbReference type="InterPro" id="IPR036259">
    <property type="entry name" value="MFS_trans_sf"/>
</dbReference>
<feature type="transmembrane region" description="Helical" evidence="5">
    <location>
        <begin position="111"/>
        <end position="138"/>
    </location>
</feature>
<name>A0A3D8IPD7_9HELI</name>
<proteinExistence type="predicted"/>
<feature type="transmembrane region" description="Helical" evidence="5">
    <location>
        <begin position="150"/>
        <end position="168"/>
    </location>
</feature>
<dbReference type="PROSITE" id="PS50850">
    <property type="entry name" value="MFS"/>
    <property type="match status" value="1"/>
</dbReference>
<feature type="transmembrane region" description="Helical" evidence="5">
    <location>
        <begin position="215"/>
        <end position="234"/>
    </location>
</feature>
<feature type="transmembrane region" description="Helical" evidence="5">
    <location>
        <begin position="254"/>
        <end position="271"/>
    </location>
</feature>
<dbReference type="SUPFAM" id="SSF103473">
    <property type="entry name" value="MFS general substrate transporter"/>
    <property type="match status" value="1"/>
</dbReference>
<dbReference type="PANTHER" id="PTHR23514">
    <property type="entry name" value="BYPASS OF STOP CODON PROTEIN 6"/>
    <property type="match status" value="1"/>
</dbReference>
<dbReference type="InterPro" id="IPR011701">
    <property type="entry name" value="MFS"/>
</dbReference>
<dbReference type="Pfam" id="PF07690">
    <property type="entry name" value="MFS_1"/>
    <property type="match status" value="1"/>
</dbReference>
<gene>
    <name evidence="7" type="ORF">CQA53_02435</name>
</gene>
<evidence type="ECO:0000259" key="6">
    <source>
        <dbReference type="PROSITE" id="PS50850"/>
    </source>
</evidence>
<comment type="subcellular location">
    <subcellularLocation>
        <location evidence="1">Membrane</location>
        <topology evidence="1">Multi-pass membrane protein</topology>
    </subcellularLocation>
</comment>
<dbReference type="EMBL" id="NXLQ01000002">
    <property type="protein sequence ID" value="RDU67128.1"/>
    <property type="molecule type" value="Genomic_DNA"/>
</dbReference>
<organism evidence="7 8">
    <name type="scientific">Helicobacter didelphidarum</name>
    <dbReference type="NCBI Taxonomy" id="2040648"/>
    <lineage>
        <taxon>Bacteria</taxon>
        <taxon>Pseudomonadati</taxon>
        <taxon>Campylobacterota</taxon>
        <taxon>Epsilonproteobacteria</taxon>
        <taxon>Campylobacterales</taxon>
        <taxon>Helicobacteraceae</taxon>
        <taxon>Helicobacter</taxon>
    </lineage>
</organism>
<feature type="domain" description="Major facilitator superfamily (MFS) profile" evidence="6">
    <location>
        <begin position="24"/>
        <end position="390"/>
    </location>
</feature>
<dbReference type="GO" id="GO:0016020">
    <property type="term" value="C:membrane"/>
    <property type="evidence" value="ECO:0007669"/>
    <property type="project" value="UniProtKB-SubCell"/>
</dbReference>
<feature type="transmembrane region" description="Helical" evidence="5">
    <location>
        <begin position="307"/>
        <end position="329"/>
    </location>
</feature>
<evidence type="ECO:0000313" key="8">
    <source>
        <dbReference type="Proteomes" id="UP000256379"/>
    </source>
</evidence>
<dbReference type="InterPro" id="IPR051788">
    <property type="entry name" value="MFS_Transporter"/>
</dbReference>
<feature type="transmembrane region" description="Helical" evidence="5">
    <location>
        <begin position="60"/>
        <end position="79"/>
    </location>
</feature>
<sequence>MIQHKGNIMHDKIQENLTQVGFYNRIVTYFVFFILGSGMSLWAILIPYTKERLGLNDSQLGSLLMLIGIGAMLAMAVAGKVASRIGCRYAITLCIFIDIFVLLNINYVDDIALLCVILVLMGIGVGIADVSVNIQAVFVENALNKKLMSGFHSMYSAGGFVCGMLASFMLDLGIAIQSVVFIILSAFMLLALISIKGLTTSGGESSQAKFVKPSLIVLICGFVCFVAYMSEGVFLDWSAIFLIEVKGIARESSGYGFSLFFGAITLGRLGGDYLANRFDNAKLIALSAIVAIVGLMIFLFVPHIWATYIGCIIAGLGISNVIPLIISAIPRIKGNMSLNSAIAAVTTIGYSGTLLGPALIGYISHTTSLTFALCVIVGLLFIVALVVKKLG</sequence>
<feature type="transmembrane region" description="Helical" evidence="5">
    <location>
        <begin position="174"/>
        <end position="195"/>
    </location>
</feature>
<dbReference type="Proteomes" id="UP000256379">
    <property type="component" value="Unassembled WGS sequence"/>
</dbReference>
<dbReference type="InterPro" id="IPR020846">
    <property type="entry name" value="MFS_dom"/>
</dbReference>
<accession>A0A3D8IPD7</accession>